<feature type="domain" description="Protein kinase" evidence="7">
    <location>
        <begin position="15"/>
        <end position="259"/>
    </location>
</feature>
<evidence type="ECO:0000256" key="1">
    <source>
        <dbReference type="ARBA" id="ARBA00022679"/>
    </source>
</evidence>
<dbReference type="PANTHER" id="PTHR43289">
    <property type="entry name" value="MITOGEN-ACTIVATED PROTEIN KINASE KINASE KINASE 20-RELATED"/>
    <property type="match status" value="1"/>
</dbReference>
<dbReference type="Gene3D" id="3.30.200.20">
    <property type="entry name" value="Phosphorylase Kinase, domain 1"/>
    <property type="match status" value="1"/>
</dbReference>
<dbReference type="Proteomes" id="UP001500443">
    <property type="component" value="Unassembled WGS sequence"/>
</dbReference>
<evidence type="ECO:0000256" key="4">
    <source>
        <dbReference type="ARBA" id="ARBA00022840"/>
    </source>
</evidence>
<name>A0ABN2AD74_9ACTN</name>
<dbReference type="Gene3D" id="1.10.510.10">
    <property type="entry name" value="Transferase(Phosphotransferase) domain 1"/>
    <property type="match status" value="1"/>
</dbReference>
<organism evidence="8 9">
    <name type="scientific">Streptomyces synnematoformans</name>
    <dbReference type="NCBI Taxonomy" id="415721"/>
    <lineage>
        <taxon>Bacteria</taxon>
        <taxon>Bacillati</taxon>
        <taxon>Actinomycetota</taxon>
        <taxon>Actinomycetes</taxon>
        <taxon>Kitasatosporales</taxon>
        <taxon>Streptomycetaceae</taxon>
        <taxon>Streptomyces</taxon>
    </lineage>
</organism>
<accession>A0ABN2AD74</accession>
<dbReference type="PANTHER" id="PTHR43289:SF34">
    <property type="entry name" value="SERINE_THREONINE-PROTEIN KINASE YBDM-RELATED"/>
    <property type="match status" value="1"/>
</dbReference>
<gene>
    <name evidence="8" type="ORF">GCM10009802_67560</name>
</gene>
<dbReference type="SUPFAM" id="SSF56112">
    <property type="entry name" value="Protein kinase-like (PK-like)"/>
    <property type="match status" value="1"/>
</dbReference>
<keyword evidence="2 5" id="KW-0547">Nucleotide-binding</keyword>
<dbReference type="PROSITE" id="PS00108">
    <property type="entry name" value="PROTEIN_KINASE_ST"/>
    <property type="match status" value="1"/>
</dbReference>
<keyword evidence="3" id="KW-0418">Kinase</keyword>
<dbReference type="PROSITE" id="PS50011">
    <property type="entry name" value="PROTEIN_KINASE_DOM"/>
    <property type="match status" value="1"/>
</dbReference>
<proteinExistence type="predicted"/>
<dbReference type="EMBL" id="BAAAPF010000601">
    <property type="protein sequence ID" value="GAA1516626.1"/>
    <property type="molecule type" value="Genomic_DNA"/>
</dbReference>
<keyword evidence="1" id="KW-0808">Transferase</keyword>
<sequence>MEPLEHDDPRSLGGHRILARLGSGATAVVYLGRSRGGRLVAVKVVHAERARRPEARDHFMREVAATAAVGGVHSPPVVGADPGGRVPWMATEFVPSVPLHEAVERFGPLPGPSVRRLAAGLAEALVAVHRAGVVHRDVKPANVLLTADGPKLVDFGIAAAAQPAALAGTPGFMSPEQVAGAPAGPASDVYSLGSTLAYAYARAGTGDDAPPGSDPDPDDAALRTLIADCRRLDPAERPTPAELGERLARDPGPASPPAT</sequence>
<dbReference type="CDD" id="cd14014">
    <property type="entry name" value="STKc_PknB_like"/>
    <property type="match status" value="1"/>
</dbReference>
<feature type="binding site" evidence="5">
    <location>
        <position position="43"/>
    </location>
    <ligand>
        <name>ATP</name>
        <dbReference type="ChEBI" id="CHEBI:30616"/>
    </ligand>
</feature>
<protein>
    <recommendedName>
        <fullName evidence="7">Protein kinase domain-containing protein</fullName>
    </recommendedName>
</protein>
<dbReference type="RefSeq" id="WP_344296266.1">
    <property type="nucleotide sequence ID" value="NZ_BAAAPF010000601.1"/>
</dbReference>
<keyword evidence="9" id="KW-1185">Reference proteome</keyword>
<dbReference type="InterPro" id="IPR011009">
    <property type="entry name" value="Kinase-like_dom_sf"/>
</dbReference>
<dbReference type="Pfam" id="PF00069">
    <property type="entry name" value="Pkinase"/>
    <property type="match status" value="1"/>
</dbReference>
<evidence type="ECO:0000256" key="6">
    <source>
        <dbReference type="SAM" id="MobiDB-lite"/>
    </source>
</evidence>
<evidence type="ECO:0000313" key="8">
    <source>
        <dbReference type="EMBL" id="GAA1516626.1"/>
    </source>
</evidence>
<dbReference type="InterPro" id="IPR008271">
    <property type="entry name" value="Ser/Thr_kinase_AS"/>
</dbReference>
<evidence type="ECO:0000256" key="2">
    <source>
        <dbReference type="ARBA" id="ARBA00022741"/>
    </source>
</evidence>
<evidence type="ECO:0000313" key="9">
    <source>
        <dbReference type="Proteomes" id="UP001500443"/>
    </source>
</evidence>
<keyword evidence="4 5" id="KW-0067">ATP-binding</keyword>
<dbReference type="SMART" id="SM00220">
    <property type="entry name" value="S_TKc"/>
    <property type="match status" value="1"/>
</dbReference>
<evidence type="ECO:0000259" key="7">
    <source>
        <dbReference type="PROSITE" id="PS50011"/>
    </source>
</evidence>
<feature type="region of interest" description="Disordered" evidence="6">
    <location>
        <begin position="230"/>
        <end position="259"/>
    </location>
</feature>
<dbReference type="PROSITE" id="PS00107">
    <property type="entry name" value="PROTEIN_KINASE_ATP"/>
    <property type="match status" value="1"/>
</dbReference>
<evidence type="ECO:0000256" key="5">
    <source>
        <dbReference type="PROSITE-ProRule" id="PRU10141"/>
    </source>
</evidence>
<reference evidence="8 9" key="1">
    <citation type="journal article" date="2019" name="Int. J. Syst. Evol. Microbiol.">
        <title>The Global Catalogue of Microorganisms (GCM) 10K type strain sequencing project: providing services to taxonomists for standard genome sequencing and annotation.</title>
        <authorList>
            <consortium name="The Broad Institute Genomics Platform"/>
            <consortium name="The Broad Institute Genome Sequencing Center for Infectious Disease"/>
            <person name="Wu L."/>
            <person name="Ma J."/>
        </authorList>
    </citation>
    <scope>NUCLEOTIDE SEQUENCE [LARGE SCALE GENOMIC DNA]</scope>
    <source>
        <strain evidence="8 9">JCM 15481</strain>
    </source>
</reference>
<dbReference type="InterPro" id="IPR017441">
    <property type="entry name" value="Protein_kinase_ATP_BS"/>
</dbReference>
<evidence type="ECO:0000256" key="3">
    <source>
        <dbReference type="ARBA" id="ARBA00022777"/>
    </source>
</evidence>
<comment type="caution">
    <text evidence="8">The sequence shown here is derived from an EMBL/GenBank/DDBJ whole genome shotgun (WGS) entry which is preliminary data.</text>
</comment>
<dbReference type="InterPro" id="IPR000719">
    <property type="entry name" value="Prot_kinase_dom"/>
</dbReference>